<dbReference type="GO" id="GO:0030638">
    <property type="term" value="P:polyketide metabolic process"/>
    <property type="evidence" value="ECO:0007669"/>
    <property type="project" value="InterPro"/>
</dbReference>
<dbReference type="PANTHER" id="PTHR38436:SF1">
    <property type="entry name" value="ESTER CYCLASE"/>
    <property type="match status" value="1"/>
</dbReference>
<accession>A0A7H0HW87</accession>
<dbReference type="Gene3D" id="3.10.450.50">
    <property type="match status" value="1"/>
</dbReference>
<dbReference type="SUPFAM" id="SSF54427">
    <property type="entry name" value="NTF2-like"/>
    <property type="match status" value="1"/>
</dbReference>
<dbReference type="Pfam" id="PF07366">
    <property type="entry name" value="SnoaL"/>
    <property type="match status" value="1"/>
</dbReference>
<proteinExistence type="predicted"/>
<dbReference type="Proteomes" id="UP000516230">
    <property type="component" value="Chromosome"/>
</dbReference>
<gene>
    <name evidence="1" type="ORF">IAG43_19040</name>
</gene>
<dbReference type="InterPro" id="IPR009959">
    <property type="entry name" value="Cyclase_SnoaL-like"/>
</dbReference>
<reference evidence="1 2" key="1">
    <citation type="submission" date="2020-08" db="EMBL/GenBank/DDBJ databases">
        <title>A novel species.</title>
        <authorList>
            <person name="Gao J."/>
        </authorList>
    </citation>
    <scope>NUCLEOTIDE SEQUENCE [LARGE SCALE GENOMIC DNA]</scope>
    <source>
        <strain evidence="1 2">CRPJ-33</strain>
    </source>
</reference>
<evidence type="ECO:0000313" key="2">
    <source>
        <dbReference type="Proteomes" id="UP000516230"/>
    </source>
</evidence>
<dbReference type="EMBL" id="CP060825">
    <property type="protein sequence ID" value="QNP64803.1"/>
    <property type="molecule type" value="Genomic_DNA"/>
</dbReference>
<name>A0A7H0HW87_9ACTN</name>
<dbReference type="RefSeq" id="WP_187741904.1">
    <property type="nucleotide sequence ID" value="NZ_CP060825.1"/>
</dbReference>
<keyword evidence="2" id="KW-1185">Reference proteome</keyword>
<organism evidence="1 2">
    <name type="scientific">Streptomyces genisteinicus</name>
    <dbReference type="NCBI Taxonomy" id="2768068"/>
    <lineage>
        <taxon>Bacteria</taxon>
        <taxon>Bacillati</taxon>
        <taxon>Actinomycetota</taxon>
        <taxon>Actinomycetes</taxon>
        <taxon>Kitasatosporales</taxon>
        <taxon>Streptomycetaceae</taxon>
        <taxon>Streptomyces</taxon>
    </lineage>
</organism>
<dbReference type="PANTHER" id="PTHR38436">
    <property type="entry name" value="POLYKETIDE CYCLASE SNOAL-LIKE DOMAIN"/>
    <property type="match status" value="1"/>
</dbReference>
<protein>
    <submittedName>
        <fullName evidence="1">Ester cyclase</fullName>
    </submittedName>
</protein>
<sequence length="230" mass="26308">MKFMQIIDYKTADFDGMNDVMERWVEQTRGKRTTGHAVTGKDRTDSRHYVDIVEFSSYEEAMRNSRLPETDRMFQEMVALCDGMPSFTDLDVVREEQLNAAVARRFFHEVAVGGNMDAIGEMFADDYTDHDVANEAGSETGTEVIRRDVTMWRAAFDFTFELDRQVCEGDDVVMLWTWSGRHKAAFMGIPASGDECTMTGTTVFRFENGKIREGWWHFDLLGLMKQLGAA</sequence>
<dbReference type="KEGG" id="sgj:IAG43_19040"/>
<dbReference type="InterPro" id="IPR032710">
    <property type="entry name" value="NTF2-like_dom_sf"/>
</dbReference>
<evidence type="ECO:0000313" key="1">
    <source>
        <dbReference type="EMBL" id="QNP64803.1"/>
    </source>
</evidence>
<dbReference type="AlphaFoldDB" id="A0A7H0HW87"/>